<dbReference type="InterPro" id="IPR002110">
    <property type="entry name" value="Ankyrin_rpt"/>
</dbReference>
<feature type="region of interest" description="Disordered" evidence="1">
    <location>
        <begin position="1"/>
        <end position="20"/>
    </location>
</feature>
<evidence type="ECO:0000313" key="3">
    <source>
        <dbReference type="Proteomes" id="UP001150941"/>
    </source>
</evidence>
<feature type="compositionally biased region" description="Basic and acidic residues" evidence="1">
    <location>
        <begin position="340"/>
        <end position="356"/>
    </location>
</feature>
<comment type="caution">
    <text evidence="2">The sequence shown here is derived from an EMBL/GenBank/DDBJ whole genome shotgun (WGS) entry which is preliminary data.</text>
</comment>
<feature type="region of interest" description="Disordered" evidence="1">
    <location>
        <begin position="337"/>
        <end position="356"/>
    </location>
</feature>
<gene>
    <name evidence="2" type="ORF">N7468_010585</name>
</gene>
<feature type="region of interest" description="Disordered" evidence="1">
    <location>
        <begin position="417"/>
        <end position="460"/>
    </location>
</feature>
<dbReference type="EMBL" id="JAPQKS010000009">
    <property type="protein sequence ID" value="KAJ5214906.1"/>
    <property type="molecule type" value="Genomic_DNA"/>
</dbReference>
<dbReference type="PANTHER" id="PTHR24121">
    <property type="entry name" value="NO MECHANORECEPTOR POTENTIAL C, ISOFORM D-RELATED"/>
    <property type="match status" value="1"/>
</dbReference>
<reference evidence="2" key="1">
    <citation type="submission" date="2022-11" db="EMBL/GenBank/DDBJ databases">
        <authorList>
            <person name="Petersen C."/>
        </authorList>
    </citation>
    <scope>NUCLEOTIDE SEQUENCE</scope>
    <source>
        <strain evidence="2">IBT 19713</strain>
    </source>
</reference>
<dbReference type="GeneID" id="83207184"/>
<accession>A0A9W9N817</accession>
<dbReference type="Gene3D" id="1.25.40.20">
    <property type="entry name" value="Ankyrin repeat-containing domain"/>
    <property type="match status" value="1"/>
</dbReference>
<dbReference type="SUPFAM" id="SSF48403">
    <property type="entry name" value="Ankyrin repeat"/>
    <property type="match status" value="1"/>
</dbReference>
<protein>
    <submittedName>
        <fullName evidence="2">Ankyrin</fullName>
    </submittedName>
</protein>
<organism evidence="2 3">
    <name type="scientific">Penicillium chermesinum</name>
    <dbReference type="NCBI Taxonomy" id="63820"/>
    <lineage>
        <taxon>Eukaryota</taxon>
        <taxon>Fungi</taxon>
        <taxon>Dikarya</taxon>
        <taxon>Ascomycota</taxon>
        <taxon>Pezizomycotina</taxon>
        <taxon>Eurotiomycetes</taxon>
        <taxon>Eurotiomycetidae</taxon>
        <taxon>Eurotiales</taxon>
        <taxon>Aspergillaceae</taxon>
        <taxon>Penicillium</taxon>
    </lineage>
</organism>
<dbReference type="OrthoDB" id="341259at2759"/>
<dbReference type="RefSeq" id="XP_058325403.1">
    <property type="nucleotide sequence ID" value="XM_058479880.1"/>
</dbReference>
<evidence type="ECO:0000256" key="1">
    <source>
        <dbReference type="SAM" id="MobiDB-lite"/>
    </source>
</evidence>
<keyword evidence="3" id="KW-1185">Reference proteome</keyword>
<dbReference type="Proteomes" id="UP001150941">
    <property type="component" value="Unassembled WGS sequence"/>
</dbReference>
<dbReference type="Pfam" id="PF00023">
    <property type="entry name" value="Ank"/>
    <property type="match status" value="1"/>
</dbReference>
<dbReference type="InterPro" id="IPR036770">
    <property type="entry name" value="Ankyrin_rpt-contain_sf"/>
</dbReference>
<name>A0A9W9N817_9EURO</name>
<dbReference type="AlphaFoldDB" id="A0A9W9N817"/>
<dbReference type="SMART" id="SM00248">
    <property type="entry name" value="ANK"/>
    <property type="match status" value="4"/>
</dbReference>
<evidence type="ECO:0000313" key="2">
    <source>
        <dbReference type="EMBL" id="KAJ5214906.1"/>
    </source>
</evidence>
<feature type="compositionally biased region" description="Basic and acidic residues" evidence="1">
    <location>
        <begin position="417"/>
        <end position="439"/>
    </location>
</feature>
<sequence>MDLLTAKEEESRKGDDDGETRADQIKLVENHLEAVLYWAVQNGKHELAEICVQKNPKLVYLDKGGASLLHIAAIGGNVNIMDRLLQKRLQDQDDLMTRLFEQNLLKTRPEHLKHKLPFAVKKVTPFHLAVRYSNLEMVESLLSWVDDEPKEEGTSPPAANFPLNIDQARPELTSVLKTILQMTDDGDTPISLAASGNTGTHRDIEEILWKRLYNSIQRNPWFFYDPSTPQAPLSPEAERVLELAAQFENPRDEFYLRKFLQRMPQRVGHRLSKDPNTLQLAVYHQVPTVVWWLLSNGGYMSENDMREALQLSERVKRVPFGTIIHELLTDPPPVLKRRARRDDHRPPTFQHARQEYDSPNGTVLDFYDEDHQVTFQIKRRPLHDIIYQDGPQKIMTATQFSDLSSLKKAVSGIDRDRVEVQSKDKTKETKGGLDHDGARQNKPTADNAGSKRPTENMNKQRVPDLRWIHLPVNNVRALRPIFFLQDYS</sequence>
<dbReference type="PANTHER" id="PTHR24121:SF23">
    <property type="entry name" value="NO MECHANORECEPTOR POTENTIAL C, ISOFORM H"/>
    <property type="match status" value="1"/>
</dbReference>
<reference evidence="2" key="2">
    <citation type="journal article" date="2023" name="IMA Fungus">
        <title>Comparative genomic study of the Penicillium genus elucidates a diverse pangenome and 15 lateral gene transfer events.</title>
        <authorList>
            <person name="Petersen C."/>
            <person name="Sorensen T."/>
            <person name="Nielsen M.R."/>
            <person name="Sondergaard T.E."/>
            <person name="Sorensen J.L."/>
            <person name="Fitzpatrick D.A."/>
            <person name="Frisvad J.C."/>
            <person name="Nielsen K.L."/>
        </authorList>
    </citation>
    <scope>NUCLEOTIDE SEQUENCE</scope>
    <source>
        <strain evidence="2">IBT 19713</strain>
    </source>
</reference>
<proteinExistence type="predicted"/>